<gene>
    <name evidence="2" type="ORF">HNR19_002117</name>
</gene>
<reference evidence="2 3" key="1">
    <citation type="submission" date="2020-07" db="EMBL/GenBank/DDBJ databases">
        <title>Sequencing the genomes of 1000 actinobacteria strains.</title>
        <authorList>
            <person name="Klenk H.-P."/>
        </authorList>
    </citation>
    <scope>NUCLEOTIDE SEQUENCE [LARGE SCALE GENOMIC DNA]</scope>
    <source>
        <strain evidence="2 3">DSM 103833</strain>
    </source>
</reference>
<dbReference type="RefSeq" id="WP_179667906.1">
    <property type="nucleotide sequence ID" value="NZ_JACCFP010000001.1"/>
</dbReference>
<evidence type="ECO:0000313" key="2">
    <source>
        <dbReference type="EMBL" id="NYJ01419.1"/>
    </source>
</evidence>
<evidence type="ECO:0000256" key="1">
    <source>
        <dbReference type="SAM" id="MobiDB-lite"/>
    </source>
</evidence>
<feature type="region of interest" description="Disordered" evidence="1">
    <location>
        <begin position="1"/>
        <end position="27"/>
    </location>
</feature>
<dbReference type="Proteomes" id="UP000530424">
    <property type="component" value="Unassembled WGS sequence"/>
</dbReference>
<name>A0A853C231_9ACTN</name>
<proteinExistence type="predicted"/>
<protein>
    <submittedName>
        <fullName evidence="2">Uncharacterized protein</fullName>
    </submittedName>
</protein>
<keyword evidence="3" id="KW-1185">Reference proteome</keyword>
<feature type="compositionally biased region" description="Acidic residues" evidence="1">
    <location>
        <begin position="237"/>
        <end position="254"/>
    </location>
</feature>
<comment type="caution">
    <text evidence="2">The sequence shown here is derived from an EMBL/GenBank/DDBJ whole genome shotgun (WGS) entry which is preliminary data.</text>
</comment>
<dbReference type="EMBL" id="JACCFP010000001">
    <property type="protein sequence ID" value="NYJ01419.1"/>
    <property type="molecule type" value="Genomic_DNA"/>
</dbReference>
<feature type="region of interest" description="Disordered" evidence="1">
    <location>
        <begin position="216"/>
        <end position="321"/>
    </location>
</feature>
<sequence length="321" mass="33393">MFSRPGPETEDEQQAAGSGTSEPPRADAARVFDQVLTDLQPPSASAGLPDVKDVTASATEHAATLRATRDAHAEAQEMLSVATAARKAATEEAERLVLEARDAADRTRQELAGWAAAQRAKVDALAADLAESASRDADAIRAEALRTSMAEAEETARAYVAEAAERAQQDGEAIRAEARSVLHRATELSRTAAEAMADLAAGVAAVMERVESTRAAMDQLLSENPAPEGAAEQLDGTADDVAADSDAAEDDQADGDAATDVTTAADDAGTDDPDGDSTMADGEDAEEYADEGADPVASTTAPERADRQLGSMFRRHGQRGE</sequence>
<accession>A0A853C231</accession>
<feature type="compositionally biased region" description="Acidic residues" evidence="1">
    <location>
        <begin position="268"/>
        <end position="293"/>
    </location>
</feature>
<evidence type="ECO:0000313" key="3">
    <source>
        <dbReference type="Proteomes" id="UP000530424"/>
    </source>
</evidence>
<dbReference type="AlphaFoldDB" id="A0A853C231"/>
<organism evidence="2 3">
    <name type="scientific">Nocardioides thalensis</name>
    <dbReference type="NCBI Taxonomy" id="1914755"/>
    <lineage>
        <taxon>Bacteria</taxon>
        <taxon>Bacillati</taxon>
        <taxon>Actinomycetota</taxon>
        <taxon>Actinomycetes</taxon>
        <taxon>Propionibacteriales</taxon>
        <taxon>Nocardioidaceae</taxon>
        <taxon>Nocardioides</taxon>
    </lineage>
</organism>
<feature type="compositionally biased region" description="Low complexity" evidence="1">
    <location>
        <begin position="255"/>
        <end position="267"/>
    </location>
</feature>